<organism evidence="1 2">
    <name type="scientific">Klebsiella phage vB_KleM_KB2</name>
    <dbReference type="NCBI Taxonomy" id="2759197"/>
    <lineage>
        <taxon>Viruses</taxon>
        <taxon>Duplodnaviria</taxon>
        <taxon>Heunggongvirae</taxon>
        <taxon>Uroviricota</taxon>
        <taxon>Caudoviricetes</taxon>
        <taxon>Jameshumphriesvirinae</taxon>
        <taxon>Bimevirus</taxon>
        <taxon>Bimevirus KB2</taxon>
    </lineage>
</organism>
<proteinExistence type="predicted"/>
<protein>
    <submittedName>
        <fullName evidence="1">Uncharacterized protein</fullName>
    </submittedName>
</protein>
<sequence>MGVLYMIPRYPTGTLVKLFPNGVVTGTVENVVANDPPQYWVKWDDGNYSCHAQRDLKRVGTLYGPSHA</sequence>
<keyword evidence="2" id="KW-1185">Reference proteome</keyword>
<gene>
    <name evidence="1" type="ORF">KB2_gp043</name>
</gene>
<dbReference type="EMBL" id="MT757392">
    <property type="protein sequence ID" value="QNI20521.1"/>
    <property type="molecule type" value="Genomic_DNA"/>
</dbReference>
<reference evidence="1" key="1">
    <citation type="submission" date="2020-07" db="EMBL/GenBank/DDBJ databases">
        <title>Genome of Klebsiella pneumoniae phage.</title>
        <authorList>
            <person name="Peng Q."/>
        </authorList>
    </citation>
    <scope>NUCLEOTIDE SEQUENCE</scope>
</reference>
<evidence type="ECO:0000313" key="2">
    <source>
        <dbReference type="Proteomes" id="UP000828521"/>
    </source>
</evidence>
<dbReference type="Proteomes" id="UP000828521">
    <property type="component" value="Segment"/>
</dbReference>
<evidence type="ECO:0000313" key="1">
    <source>
        <dbReference type="EMBL" id="QNI20521.1"/>
    </source>
</evidence>
<name>A0AAE7J018_9CAUD</name>
<accession>A0AAE7J018</accession>